<dbReference type="GO" id="GO:0016787">
    <property type="term" value="F:hydrolase activity"/>
    <property type="evidence" value="ECO:0007669"/>
    <property type="project" value="UniProtKB-KW"/>
</dbReference>
<feature type="domain" description="Beta-lactamase-related" evidence="1">
    <location>
        <begin position="30"/>
        <end position="352"/>
    </location>
</feature>
<dbReference type="OrthoDB" id="1522765at2"/>
<dbReference type="PANTHER" id="PTHR46825:SF15">
    <property type="entry name" value="BETA-LACTAMASE-RELATED DOMAIN-CONTAINING PROTEIN"/>
    <property type="match status" value="1"/>
</dbReference>
<dbReference type="Gene3D" id="2.40.128.600">
    <property type="match status" value="1"/>
</dbReference>
<keyword evidence="3" id="KW-0378">Hydrolase</keyword>
<dbReference type="InterPro" id="IPR021860">
    <property type="entry name" value="Peptidase_S12_Pab87-rel_C"/>
</dbReference>
<dbReference type="InterPro" id="IPR050491">
    <property type="entry name" value="AmpC-like"/>
</dbReference>
<dbReference type="Proteomes" id="UP000245667">
    <property type="component" value="Unassembled WGS sequence"/>
</dbReference>
<dbReference type="Pfam" id="PF11954">
    <property type="entry name" value="DUF3471"/>
    <property type="match status" value="1"/>
</dbReference>
<sequence length="491" mass="55965">MKFTYPLVFALFVQICFSQENIPKLKGIENDITHLIEQYNAVGLSVAIVKDDKIIYSQGFGYRDLENQLPVTTNTVFPIGSVTKAFTGSLLGILESNNQVSLKGKPALYIPDFQFYNDKMNNLITIEDLLSHKSGIGNQGTSEVFFPDKDKLKVVQRLKHLRPEGEIKNSFEYSNMGYTLAGTIVEQITGKSWETNIQEKIFEPLAMTNSYTTLQKMQQSTNYALPYGIYKGTIEKVKFEEFHSISPAGAIKSTVNDLSHWMLTWLNDGVFNETKVIPSDYINKAIRLHNIKGGNYDKDAFLFGDGFGWRLRSSYGHYRIDHGGNTFGFSSALIMFPFEKIGVVVLTNQDNTLLPHLIADNITRRLFGLSPEPEYPVNVTEIFKPYKETKPLNKDKMPTHSLSSFCGTYHAKGLGKIEIVYEDHKLYAVLPTYKFLLEHLNNDSFFLKATNEFNEVFNPQYTIQFMTNTEGKISTLKMYSQKEPIEFNKEQ</sequence>
<dbReference type="PANTHER" id="PTHR46825">
    <property type="entry name" value="D-ALANYL-D-ALANINE-CARBOXYPEPTIDASE/ENDOPEPTIDASE AMPH"/>
    <property type="match status" value="1"/>
</dbReference>
<feature type="domain" description="Peptidase S12 Pab87-related C-terminal" evidence="2">
    <location>
        <begin position="394"/>
        <end position="483"/>
    </location>
</feature>
<dbReference type="Pfam" id="PF00144">
    <property type="entry name" value="Beta-lactamase"/>
    <property type="match status" value="1"/>
</dbReference>
<dbReference type="Proteomes" id="UP000651837">
    <property type="component" value="Unassembled WGS sequence"/>
</dbReference>
<dbReference type="EMBL" id="QGGQ01000013">
    <property type="protein sequence ID" value="PWK21222.1"/>
    <property type="molecule type" value="Genomic_DNA"/>
</dbReference>
<dbReference type="AlphaFoldDB" id="A0A316DV45"/>
<comment type="caution">
    <text evidence="4">The sequence shown here is derived from an EMBL/GenBank/DDBJ whole genome shotgun (WGS) entry which is preliminary data.</text>
</comment>
<dbReference type="InterPro" id="IPR001466">
    <property type="entry name" value="Beta-lactam-related"/>
</dbReference>
<dbReference type="Gene3D" id="3.40.710.10">
    <property type="entry name" value="DD-peptidase/beta-lactamase superfamily"/>
    <property type="match status" value="1"/>
</dbReference>
<dbReference type="InterPro" id="IPR012338">
    <property type="entry name" value="Beta-lactam/transpept-like"/>
</dbReference>
<proteinExistence type="predicted"/>
<protein>
    <submittedName>
        <fullName evidence="4">CubicO group peptidase (Beta-lactamase class C family)</fullName>
    </submittedName>
    <submittedName>
        <fullName evidence="3">Serine hydrolase</fullName>
    </submittedName>
</protein>
<evidence type="ECO:0000259" key="2">
    <source>
        <dbReference type="Pfam" id="PF11954"/>
    </source>
</evidence>
<name>A0A316DV45_9FLAO</name>
<gene>
    <name evidence="3" type="ORF">HZY62_18425</name>
    <name evidence="4" type="ORF">LX92_04023</name>
</gene>
<dbReference type="EMBL" id="JACWLN010000012">
    <property type="protein sequence ID" value="MBD1262580.1"/>
    <property type="molecule type" value="Genomic_DNA"/>
</dbReference>
<keyword evidence="6" id="KW-1185">Reference proteome</keyword>
<accession>A0A316DV45</accession>
<reference evidence="4 5" key="1">
    <citation type="submission" date="2018-05" db="EMBL/GenBank/DDBJ databases">
        <title>Genomic Encyclopedia of Archaeal and Bacterial Type Strains, Phase II (KMG-II): from individual species to whole genera.</title>
        <authorList>
            <person name="Goeker M."/>
        </authorList>
    </citation>
    <scope>NUCLEOTIDE SEQUENCE [LARGE SCALE GENOMIC DNA]</scope>
    <source>
        <strain evidence="4 5">DSM 23514</strain>
    </source>
</reference>
<evidence type="ECO:0000313" key="3">
    <source>
        <dbReference type="EMBL" id="MBD1262580.1"/>
    </source>
</evidence>
<evidence type="ECO:0000259" key="1">
    <source>
        <dbReference type="Pfam" id="PF00144"/>
    </source>
</evidence>
<dbReference type="RefSeq" id="WP_109654395.1">
    <property type="nucleotide sequence ID" value="NZ_JACWLN010000012.1"/>
</dbReference>
<evidence type="ECO:0000313" key="5">
    <source>
        <dbReference type="Proteomes" id="UP000245667"/>
    </source>
</evidence>
<organism evidence="4 5">
    <name type="scientific">Maribacter polysiphoniae</name>
    <dbReference type="NCBI Taxonomy" id="429344"/>
    <lineage>
        <taxon>Bacteria</taxon>
        <taxon>Pseudomonadati</taxon>
        <taxon>Bacteroidota</taxon>
        <taxon>Flavobacteriia</taxon>
        <taxon>Flavobacteriales</taxon>
        <taxon>Flavobacteriaceae</taxon>
        <taxon>Maribacter</taxon>
    </lineage>
</organism>
<evidence type="ECO:0000313" key="6">
    <source>
        <dbReference type="Proteomes" id="UP000651837"/>
    </source>
</evidence>
<evidence type="ECO:0000313" key="4">
    <source>
        <dbReference type="EMBL" id="PWK21222.1"/>
    </source>
</evidence>
<reference evidence="3 6" key="2">
    <citation type="submission" date="2020-07" db="EMBL/GenBank/DDBJ databases">
        <title>The draft genome sequence of Maribacter polysiphoniae KCTC 22021.</title>
        <authorList>
            <person name="Mu L."/>
        </authorList>
    </citation>
    <scope>NUCLEOTIDE SEQUENCE [LARGE SCALE GENOMIC DNA]</scope>
    <source>
        <strain evidence="3 6">KCTC 22021</strain>
    </source>
</reference>
<dbReference type="SUPFAM" id="SSF56601">
    <property type="entry name" value="beta-lactamase/transpeptidase-like"/>
    <property type="match status" value="1"/>
</dbReference>